<feature type="domain" description="Methyl-accepting transducer" evidence="3">
    <location>
        <begin position="38"/>
        <end position="281"/>
    </location>
</feature>
<dbReference type="Proteomes" id="UP000239549">
    <property type="component" value="Unassembled WGS sequence"/>
</dbReference>
<gene>
    <name evidence="4" type="ORF">DCCM_2195</name>
</gene>
<dbReference type="SUPFAM" id="SSF58104">
    <property type="entry name" value="Methyl-accepting chemotaxis protein (MCP) signaling domain"/>
    <property type="match status" value="1"/>
</dbReference>
<evidence type="ECO:0000256" key="1">
    <source>
        <dbReference type="ARBA" id="ARBA00023224"/>
    </source>
</evidence>
<evidence type="ECO:0000256" key="2">
    <source>
        <dbReference type="PROSITE-ProRule" id="PRU00284"/>
    </source>
</evidence>
<dbReference type="SMART" id="SM00283">
    <property type="entry name" value="MA"/>
    <property type="match status" value="1"/>
</dbReference>
<comment type="caution">
    <text evidence="4">The sequence shown here is derived from an EMBL/GenBank/DDBJ whole genome shotgun (WGS) entry which is preliminary data.</text>
</comment>
<reference evidence="5" key="1">
    <citation type="submission" date="2018-02" db="EMBL/GenBank/DDBJ databases">
        <title>Genome sequence of Desulfocucumis palustris strain NAW-5.</title>
        <authorList>
            <person name="Watanabe M."/>
            <person name="Kojima H."/>
            <person name="Fukui M."/>
        </authorList>
    </citation>
    <scope>NUCLEOTIDE SEQUENCE [LARGE SCALE GENOMIC DNA]</scope>
    <source>
        <strain evidence="5">NAW-5</strain>
    </source>
</reference>
<dbReference type="AlphaFoldDB" id="A0A2L2XAA5"/>
<dbReference type="RefSeq" id="WP_231702675.1">
    <property type="nucleotide sequence ID" value="NZ_BFAV01000073.1"/>
</dbReference>
<keyword evidence="5" id="KW-1185">Reference proteome</keyword>
<sequence length="313" mass="33633">MAFLEMLFKDAPHKGKKAGKAALPGPSLFREVEEVDVMAQRVADLNTGLLASRQEINDMVSEAAETAMCTQGMVDDLGNHVSDVMKQMENTGESLKKAREYAGEGVVRLDSANTEMETIQQQVLESLKIYSRLYDDVKTFGEMLEAIKAIADQTKLLALNASIEAARAGEAGLGFAVVAQEVNKLAVKSKKMVDDVSVTLKQVTNSASMVMQSMSQGARGVQTGIDLITQVNDFCRAIMEHMVDSVAAVEKAYAGAEALDLGMGGVQAVAQEINQVVGKISHISGSTTDVLKEQSDSMQQLLINLKRLRGMAG</sequence>
<organism evidence="4 5">
    <name type="scientific">Desulfocucumis palustris</name>
    <dbReference type="NCBI Taxonomy" id="1898651"/>
    <lineage>
        <taxon>Bacteria</taxon>
        <taxon>Bacillati</taxon>
        <taxon>Bacillota</taxon>
        <taxon>Clostridia</taxon>
        <taxon>Eubacteriales</taxon>
        <taxon>Desulfocucumaceae</taxon>
        <taxon>Desulfocucumis</taxon>
    </lineage>
</organism>
<dbReference type="Pfam" id="PF00015">
    <property type="entry name" value="MCPsignal"/>
    <property type="match status" value="1"/>
</dbReference>
<dbReference type="EMBL" id="BFAV01000073">
    <property type="protein sequence ID" value="GBF33098.1"/>
    <property type="molecule type" value="Genomic_DNA"/>
</dbReference>
<name>A0A2L2XAA5_9FIRM</name>
<protein>
    <submittedName>
        <fullName evidence="4">Methyl-accepting chemotaxis sensory transducer</fullName>
    </submittedName>
</protein>
<dbReference type="InterPro" id="IPR004089">
    <property type="entry name" value="MCPsignal_dom"/>
</dbReference>
<dbReference type="PROSITE" id="PS50111">
    <property type="entry name" value="CHEMOTAXIS_TRANSDUC_2"/>
    <property type="match status" value="1"/>
</dbReference>
<dbReference type="GO" id="GO:0016020">
    <property type="term" value="C:membrane"/>
    <property type="evidence" value="ECO:0007669"/>
    <property type="project" value="InterPro"/>
</dbReference>
<proteinExistence type="predicted"/>
<dbReference type="PANTHER" id="PTHR32089:SF112">
    <property type="entry name" value="LYSOZYME-LIKE PROTEIN-RELATED"/>
    <property type="match status" value="1"/>
</dbReference>
<keyword evidence="1 2" id="KW-0807">Transducer</keyword>
<evidence type="ECO:0000259" key="3">
    <source>
        <dbReference type="PROSITE" id="PS50111"/>
    </source>
</evidence>
<dbReference type="PANTHER" id="PTHR32089">
    <property type="entry name" value="METHYL-ACCEPTING CHEMOTAXIS PROTEIN MCPB"/>
    <property type="match status" value="1"/>
</dbReference>
<dbReference type="Gene3D" id="1.10.287.950">
    <property type="entry name" value="Methyl-accepting chemotaxis protein"/>
    <property type="match status" value="1"/>
</dbReference>
<evidence type="ECO:0000313" key="4">
    <source>
        <dbReference type="EMBL" id="GBF33098.1"/>
    </source>
</evidence>
<dbReference type="GO" id="GO:0007165">
    <property type="term" value="P:signal transduction"/>
    <property type="evidence" value="ECO:0007669"/>
    <property type="project" value="UniProtKB-KW"/>
</dbReference>
<evidence type="ECO:0000313" key="5">
    <source>
        <dbReference type="Proteomes" id="UP000239549"/>
    </source>
</evidence>
<accession>A0A2L2XAA5</accession>